<evidence type="ECO:0000313" key="1">
    <source>
        <dbReference type="EMBL" id="KAL0939885.1"/>
    </source>
</evidence>
<accession>A0ACC3Z7B4</accession>
<comment type="caution">
    <text evidence="1">The sequence shown here is derived from an EMBL/GenBank/DDBJ whole genome shotgun (WGS) entry which is preliminary data.</text>
</comment>
<gene>
    <name evidence="1" type="ORF">CTRU02_206495</name>
</gene>
<organism evidence="1 2">
    <name type="scientific">Colletotrichum truncatum</name>
    <name type="common">Anthracnose fungus</name>
    <name type="synonym">Colletotrichum capsici</name>
    <dbReference type="NCBI Taxonomy" id="5467"/>
    <lineage>
        <taxon>Eukaryota</taxon>
        <taxon>Fungi</taxon>
        <taxon>Dikarya</taxon>
        <taxon>Ascomycota</taxon>
        <taxon>Pezizomycotina</taxon>
        <taxon>Sordariomycetes</taxon>
        <taxon>Hypocreomycetidae</taxon>
        <taxon>Glomerellales</taxon>
        <taxon>Glomerellaceae</taxon>
        <taxon>Colletotrichum</taxon>
        <taxon>Colletotrichum truncatum species complex</taxon>
    </lineage>
</organism>
<proteinExistence type="predicted"/>
<keyword evidence="2" id="KW-1185">Reference proteome</keyword>
<dbReference type="Proteomes" id="UP000805649">
    <property type="component" value="Unassembled WGS sequence"/>
</dbReference>
<dbReference type="EMBL" id="VUJX02000003">
    <property type="protein sequence ID" value="KAL0939885.1"/>
    <property type="molecule type" value="Genomic_DNA"/>
</dbReference>
<reference evidence="1 2" key="1">
    <citation type="journal article" date="2020" name="Phytopathology">
        <title>Genome Sequence Resources of Colletotrichum truncatum, C. plurivorum, C. musicola, and C. sojae: Four Species Pathogenic to Soybean (Glycine max).</title>
        <authorList>
            <person name="Rogerio F."/>
            <person name="Boufleur T.R."/>
            <person name="Ciampi-Guillardi M."/>
            <person name="Sukno S.A."/>
            <person name="Thon M.R."/>
            <person name="Massola Junior N.S."/>
            <person name="Baroncelli R."/>
        </authorList>
    </citation>
    <scope>NUCLEOTIDE SEQUENCE [LARGE SCALE GENOMIC DNA]</scope>
    <source>
        <strain evidence="1 2">CMES1059</strain>
    </source>
</reference>
<name>A0ACC3Z7B4_COLTU</name>
<sequence>MTETVLVFGASGNIGVAAIIGARRANRHVIAVVRNQAGAEKMFRHVGSREGITVVEADVTSEESVHDIVDQVRAGKLPAFQHVWASPGGSYARNPILDFKIADLREVMAVNFESYVIAYHATVPYLLEQGFADSTWTMCTGASGDFGTPAAAAMSQGALYSFAIAASRENEGNAIRFNEVYLAYRVQYQLEPDSERFAGFHMTTCSDFAPLYEQLLGRVDIRGTRVMVKTPEDVNNLKYEKRYN</sequence>
<protein>
    <submittedName>
        <fullName evidence="1">Uncharacterized protein</fullName>
    </submittedName>
</protein>
<evidence type="ECO:0000313" key="2">
    <source>
        <dbReference type="Proteomes" id="UP000805649"/>
    </source>
</evidence>